<dbReference type="GO" id="GO:0071555">
    <property type="term" value="P:cell wall organization"/>
    <property type="evidence" value="ECO:0007669"/>
    <property type="project" value="UniProtKB-UniRule"/>
</dbReference>
<evidence type="ECO:0000313" key="9">
    <source>
        <dbReference type="EMBL" id="AXV06167.1"/>
    </source>
</evidence>
<dbReference type="GO" id="GO:0016740">
    <property type="term" value="F:transferase activity"/>
    <property type="evidence" value="ECO:0007669"/>
    <property type="project" value="UniProtKB-KW"/>
</dbReference>
<proteinExistence type="predicted"/>
<keyword evidence="5 6" id="KW-0961">Cell wall biogenesis/degradation</keyword>
<dbReference type="PANTHER" id="PTHR30582:SF2">
    <property type="entry name" value="L,D-TRANSPEPTIDASE YCIB-RELATED"/>
    <property type="match status" value="1"/>
</dbReference>
<feature type="compositionally biased region" description="Pro residues" evidence="7">
    <location>
        <begin position="265"/>
        <end position="278"/>
    </location>
</feature>
<dbReference type="Gene3D" id="1.10.101.10">
    <property type="entry name" value="PGBD-like superfamily/PGBD"/>
    <property type="match status" value="1"/>
</dbReference>
<evidence type="ECO:0000256" key="4">
    <source>
        <dbReference type="ARBA" id="ARBA00022984"/>
    </source>
</evidence>
<dbReference type="PROSITE" id="PS52029">
    <property type="entry name" value="LD_TPASE"/>
    <property type="match status" value="1"/>
</dbReference>
<comment type="pathway">
    <text evidence="1 6">Cell wall biogenesis; peptidoglycan biosynthesis.</text>
</comment>
<dbReference type="SUPFAM" id="SSF141523">
    <property type="entry name" value="L,D-transpeptidase catalytic domain-like"/>
    <property type="match status" value="1"/>
</dbReference>
<evidence type="ECO:0000259" key="8">
    <source>
        <dbReference type="PROSITE" id="PS52029"/>
    </source>
</evidence>
<feature type="active site" description="Nucleophile" evidence="6">
    <location>
        <position position="219"/>
    </location>
</feature>
<dbReference type="SUPFAM" id="SSF47090">
    <property type="entry name" value="PGBD-like"/>
    <property type="match status" value="1"/>
</dbReference>
<dbReference type="InterPro" id="IPR036365">
    <property type="entry name" value="PGBD-like_sf"/>
</dbReference>
<protein>
    <submittedName>
        <fullName evidence="9">Peptidoglycan binding domain 1:ErfK/YbiS/YcfS/YnhG</fullName>
    </submittedName>
</protein>
<keyword evidence="2" id="KW-0808">Transferase</keyword>
<dbReference type="KEGG" id="euz:DVS28_a1469"/>
<organism evidence="9 10">
    <name type="scientific">Euzebya pacifica</name>
    <dbReference type="NCBI Taxonomy" id="1608957"/>
    <lineage>
        <taxon>Bacteria</taxon>
        <taxon>Bacillati</taxon>
        <taxon>Actinomycetota</taxon>
        <taxon>Nitriliruptoria</taxon>
        <taxon>Euzebyales</taxon>
    </lineage>
</organism>
<feature type="compositionally biased region" description="Low complexity" evidence="7">
    <location>
        <begin position="251"/>
        <end position="264"/>
    </location>
</feature>
<dbReference type="InterPro" id="IPR036366">
    <property type="entry name" value="PGBDSf"/>
</dbReference>
<gene>
    <name evidence="9" type="ORF">DVS28_a1469</name>
</gene>
<dbReference type="InterPro" id="IPR038063">
    <property type="entry name" value="Transpep_catalytic_dom"/>
</dbReference>
<dbReference type="AlphaFoldDB" id="A0A346XVC0"/>
<evidence type="ECO:0000256" key="2">
    <source>
        <dbReference type="ARBA" id="ARBA00022679"/>
    </source>
</evidence>
<dbReference type="Pfam" id="PF01471">
    <property type="entry name" value="PG_binding_1"/>
    <property type="match status" value="1"/>
</dbReference>
<name>A0A346XVC0_9ACTN</name>
<dbReference type="Pfam" id="PF03734">
    <property type="entry name" value="YkuD"/>
    <property type="match status" value="1"/>
</dbReference>
<keyword evidence="10" id="KW-1185">Reference proteome</keyword>
<dbReference type="Proteomes" id="UP000264006">
    <property type="component" value="Chromosome"/>
</dbReference>
<dbReference type="GO" id="GO:0071972">
    <property type="term" value="F:peptidoglycan L,D-transpeptidase activity"/>
    <property type="evidence" value="ECO:0007669"/>
    <property type="project" value="TreeGrafter"/>
</dbReference>
<evidence type="ECO:0000256" key="5">
    <source>
        <dbReference type="ARBA" id="ARBA00023316"/>
    </source>
</evidence>
<dbReference type="GO" id="GO:0018104">
    <property type="term" value="P:peptidoglycan-protein cross-linking"/>
    <property type="evidence" value="ECO:0007669"/>
    <property type="project" value="TreeGrafter"/>
</dbReference>
<keyword evidence="3 6" id="KW-0133">Cell shape</keyword>
<feature type="domain" description="L,D-TPase catalytic" evidence="8">
    <location>
        <begin position="125"/>
        <end position="243"/>
    </location>
</feature>
<dbReference type="InterPro" id="IPR002477">
    <property type="entry name" value="Peptidoglycan-bd-like"/>
</dbReference>
<feature type="compositionally biased region" description="Low complexity" evidence="7">
    <location>
        <begin position="29"/>
        <end position="49"/>
    </location>
</feature>
<evidence type="ECO:0000256" key="7">
    <source>
        <dbReference type="SAM" id="MobiDB-lite"/>
    </source>
</evidence>
<feature type="region of interest" description="Disordered" evidence="7">
    <location>
        <begin position="1"/>
        <end position="56"/>
    </location>
</feature>
<dbReference type="GO" id="GO:0008360">
    <property type="term" value="P:regulation of cell shape"/>
    <property type="evidence" value="ECO:0007669"/>
    <property type="project" value="UniProtKB-UniRule"/>
</dbReference>
<evidence type="ECO:0000256" key="1">
    <source>
        <dbReference type="ARBA" id="ARBA00004752"/>
    </source>
</evidence>
<dbReference type="InterPro" id="IPR005490">
    <property type="entry name" value="LD_TPept_cat_dom"/>
</dbReference>
<dbReference type="PANTHER" id="PTHR30582">
    <property type="entry name" value="L,D-TRANSPEPTIDASE"/>
    <property type="match status" value="1"/>
</dbReference>
<dbReference type="UniPathway" id="UPA00219"/>
<evidence type="ECO:0000256" key="6">
    <source>
        <dbReference type="PROSITE-ProRule" id="PRU01373"/>
    </source>
</evidence>
<feature type="region of interest" description="Disordered" evidence="7">
    <location>
        <begin position="250"/>
        <end position="278"/>
    </location>
</feature>
<sequence length="278" mass="28641">MVAPTEVAPRPSAVVPDRSRPLVPPVDPGSPVLSAPPASAPADGSTPSPVGTETASDEVAVVQQRLTELRYYDGPADGVVGRATITALQAFQKVQGLTVDGAIGPETLAALDDPVLPEVHAGAATQINIDLDRQVMVAVVEGRVARIMPISSGNGDPYSLPGGIRAESLTPVGTFTIERRIQGTVNAHFGTLYDPMYFHQGWAIHGSNNVPAVPASHGCVRLPRADAEWLYSVADVGTPVTVVGGLNAFDPAAGETAGTTEPAGDPGPPPEPPSDNDF</sequence>
<dbReference type="CDD" id="cd16913">
    <property type="entry name" value="YkuD_like"/>
    <property type="match status" value="1"/>
</dbReference>
<dbReference type="InterPro" id="IPR050979">
    <property type="entry name" value="LD-transpeptidase"/>
</dbReference>
<dbReference type="GO" id="GO:0005576">
    <property type="term" value="C:extracellular region"/>
    <property type="evidence" value="ECO:0007669"/>
    <property type="project" value="TreeGrafter"/>
</dbReference>
<dbReference type="EMBL" id="CP031165">
    <property type="protein sequence ID" value="AXV06167.1"/>
    <property type="molecule type" value="Genomic_DNA"/>
</dbReference>
<dbReference type="Gene3D" id="2.40.440.10">
    <property type="entry name" value="L,D-transpeptidase catalytic domain-like"/>
    <property type="match status" value="1"/>
</dbReference>
<keyword evidence="4 6" id="KW-0573">Peptidoglycan synthesis</keyword>
<feature type="active site" description="Proton donor/acceptor" evidence="6">
    <location>
        <position position="205"/>
    </location>
</feature>
<reference evidence="9 10" key="1">
    <citation type="submission" date="2018-09" db="EMBL/GenBank/DDBJ databases">
        <title>Complete genome sequence of Euzebya sp. DY32-46 isolated from seawater of Pacific Ocean.</title>
        <authorList>
            <person name="Xu L."/>
            <person name="Wu Y.-H."/>
            <person name="Xu X.-W."/>
        </authorList>
    </citation>
    <scope>NUCLEOTIDE SEQUENCE [LARGE SCALE GENOMIC DNA]</scope>
    <source>
        <strain evidence="9 10">DY32-46</strain>
    </source>
</reference>
<evidence type="ECO:0000313" key="10">
    <source>
        <dbReference type="Proteomes" id="UP000264006"/>
    </source>
</evidence>
<evidence type="ECO:0000256" key="3">
    <source>
        <dbReference type="ARBA" id="ARBA00022960"/>
    </source>
</evidence>
<accession>A0A346XVC0</accession>